<reference evidence="2" key="1">
    <citation type="journal article" date="2020" name="Nature">
        <title>Giant virus diversity and host interactions through global metagenomics.</title>
        <authorList>
            <person name="Schulz F."/>
            <person name="Roux S."/>
            <person name="Paez-Espino D."/>
            <person name="Jungbluth S."/>
            <person name="Walsh D.A."/>
            <person name="Denef V.J."/>
            <person name="McMahon K.D."/>
            <person name="Konstantinidis K.T."/>
            <person name="Eloe-Fadrosh E.A."/>
            <person name="Kyrpides N.C."/>
            <person name="Woyke T."/>
        </authorList>
    </citation>
    <scope>NUCLEOTIDE SEQUENCE</scope>
    <source>
        <strain evidence="2">GVMAG-S-1101165-83</strain>
    </source>
</reference>
<feature type="transmembrane region" description="Helical" evidence="1">
    <location>
        <begin position="67"/>
        <end position="91"/>
    </location>
</feature>
<feature type="transmembrane region" description="Helical" evidence="1">
    <location>
        <begin position="103"/>
        <end position="122"/>
    </location>
</feature>
<protein>
    <recommendedName>
        <fullName evidence="3">V-ATPase proteolipid subunit C-like domain-containing protein</fullName>
    </recommendedName>
</protein>
<accession>A0A6C0K4F5</accession>
<feature type="transmembrane region" description="Helical" evidence="1">
    <location>
        <begin position="37"/>
        <end position="55"/>
    </location>
</feature>
<keyword evidence="1" id="KW-0472">Membrane</keyword>
<feature type="transmembrane region" description="Helical" evidence="1">
    <location>
        <begin position="142"/>
        <end position="165"/>
    </location>
</feature>
<name>A0A6C0K4F5_9ZZZZ</name>
<organism evidence="2">
    <name type="scientific">viral metagenome</name>
    <dbReference type="NCBI Taxonomy" id="1070528"/>
    <lineage>
        <taxon>unclassified sequences</taxon>
        <taxon>metagenomes</taxon>
        <taxon>organismal metagenomes</taxon>
    </lineage>
</organism>
<evidence type="ECO:0008006" key="3">
    <source>
        <dbReference type="Google" id="ProtNLM"/>
    </source>
</evidence>
<evidence type="ECO:0000256" key="1">
    <source>
        <dbReference type="SAM" id="Phobius"/>
    </source>
</evidence>
<feature type="transmembrane region" description="Helical" evidence="1">
    <location>
        <begin position="12"/>
        <end position="31"/>
    </location>
</feature>
<keyword evidence="1" id="KW-0812">Transmembrane</keyword>
<dbReference type="AlphaFoldDB" id="A0A6C0K4F5"/>
<keyword evidence="1" id="KW-1133">Transmembrane helix</keyword>
<sequence>MTINWYSNIYNSLIVVGIIIIICTMGSSSASSLTGTITGYSFIITGTLLLMGYLMNNMKGLSIISQLITVGPFVVLIGILVYMIYLLSFYFNQITNGNVSNGYYSFMNIFVVLLMVQMFIFYNGTRDKSFIETGAIGKVTGLVLYFLEIINIIVVITLGIILKYFSTDG</sequence>
<proteinExistence type="predicted"/>
<dbReference type="EMBL" id="MN740775">
    <property type="protein sequence ID" value="QHU10944.1"/>
    <property type="molecule type" value="Genomic_DNA"/>
</dbReference>
<evidence type="ECO:0000313" key="2">
    <source>
        <dbReference type="EMBL" id="QHU10944.1"/>
    </source>
</evidence>